<evidence type="ECO:0000313" key="5">
    <source>
        <dbReference type="EMBL" id="TPW77734.1"/>
    </source>
</evidence>
<evidence type="ECO:0000259" key="3">
    <source>
        <dbReference type="Pfam" id="PF00149"/>
    </source>
</evidence>
<evidence type="ECO:0000256" key="2">
    <source>
        <dbReference type="SAM" id="SignalP"/>
    </source>
</evidence>
<name>A0A506XXV9_9MICO</name>
<keyword evidence="6" id="KW-1185">Reference proteome</keyword>
<dbReference type="InterPro" id="IPR029052">
    <property type="entry name" value="Metallo-depent_PP-like"/>
</dbReference>
<feature type="domain" description="Purple acid phosphatase N-terminal" evidence="4">
    <location>
        <begin position="52"/>
        <end position="145"/>
    </location>
</feature>
<protein>
    <submittedName>
        <fullName evidence="5">Metallophosphoesterase family protein</fullName>
    </submittedName>
</protein>
<dbReference type="Proteomes" id="UP000316252">
    <property type="component" value="Unassembled WGS sequence"/>
</dbReference>
<dbReference type="Pfam" id="PF16656">
    <property type="entry name" value="Pur_ac_phosph_N"/>
    <property type="match status" value="1"/>
</dbReference>
<dbReference type="GO" id="GO:0003993">
    <property type="term" value="F:acid phosphatase activity"/>
    <property type="evidence" value="ECO:0007669"/>
    <property type="project" value="InterPro"/>
</dbReference>
<dbReference type="Gene3D" id="2.60.40.380">
    <property type="entry name" value="Purple acid phosphatase-like, N-terminal"/>
    <property type="match status" value="1"/>
</dbReference>
<dbReference type="SUPFAM" id="SSF56300">
    <property type="entry name" value="Metallo-dependent phosphatases"/>
    <property type="match status" value="1"/>
</dbReference>
<dbReference type="PANTHER" id="PTHR45867:SF3">
    <property type="entry name" value="ACID PHOSPHATASE TYPE 7"/>
    <property type="match status" value="1"/>
</dbReference>
<feature type="domain" description="Calcineurin-like phosphoesterase" evidence="3">
    <location>
        <begin position="154"/>
        <end position="363"/>
    </location>
</feature>
<reference evidence="5 6" key="1">
    <citation type="submission" date="2019-06" db="EMBL/GenBank/DDBJ databases">
        <authorList>
            <person name="Li F."/>
        </authorList>
    </citation>
    <scope>NUCLEOTIDE SEQUENCE [LARGE SCALE GENOMIC DNA]</scope>
    <source>
        <strain evidence="5 6">10F1D-1</strain>
    </source>
</reference>
<feature type="signal peptide" evidence="2">
    <location>
        <begin position="1"/>
        <end position="43"/>
    </location>
</feature>
<accession>A0A506XXV9</accession>
<dbReference type="GO" id="GO:0046872">
    <property type="term" value="F:metal ion binding"/>
    <property type="evidence" value="ECO:0007669"/>
    <property type="project" value="InterPro"/>
</dbReference>
<dbReference type="Gene3D" id="3.60.21.10">
    <property type="match status" value="1"/>
</dbReference>
<feature type="chain" id="PRO_5021320947" evidence="2">
    <location>
        <begin position="44"/>
        <end position="668"/>
    </location>
</feature>
<dbReference type="RefSeq" id="WP_141162262.1">
    <property type="nucleotide sequence ID" value="NZ_VHQG01000001.1"/>
</dbReference>
<comment type="caution">
    <text evidence="5">The sequence shown here is derived from an EMBL/GenBank/DDBJ whole genome shotgun (WGS) entry which is preliminary data.</text>
</comment>
<evidence type="ECO:0000259" key="4">
    <source>
        <dbReference type="Pfam" id="PF16656"/>
    </source>
</evidence>
<dbReference type="InterPro" id="IPR004843">
    <property type="entry name" value="Calcineurin-like_PHP"/>
</dbReference>
<dbReference type="SUPFAM" id="SSF49363">
    <property type="entry name" value="Purple acid phosphatase, N-terminal domain"/>
    <property type="match status" value="1"/>
</dbReference>
<dbReference type="Pfam" id="PF00149">
    <property type="entry name" value="Metallophos"/>
    <property type="match status" value="1"/>
</dbReference>
<proteinExistence type="predicted"/>
<dbReference type="InterPro" id="IPR008963">
    <property type="entry name" value="Purple_acid_Pase-like_N"/>
</dbReference>
<dbReference type="OrthoDB" id="9804511at2"/>
<evidence type="ECO:0000313" key="6">
    <source>
        <dbReference type="Proteomes" id="UP000316252"/>
    </source>
</evidence>
<organism evidence="5 6">
    <name type="scientific">Schumannella soli</name>
    <dbReference type="NCBI Taxonomy" id="2590779"/>
    <lineage>
        <taxon>Bacteria</taxon>
        <taxon>Bacillati</taxon>
        <taxon>Actinomycetota</taxon>
        <taxon>Actinomycetes</taxon>
        <taxon>Micrococcales</taxon>
        <taxon>Microbacteriaceae</taxon>
        <taxon>Schumannella</taxon>
    </lineage>
</organism>
<dbReference type="PANTHER" id="PTHR45867">
    <property type="entry name" value="PURPLE ACID PHOSPHATASE"/>
    <property type="match status" value="1"/>
</dbReference>
<dbReference type="InterPro" id="IPR015914">
    <property type="entry name" value="PAPs_N"/>
</dbReference>
<dbReference type="AlphaFoldDB" id="A0A506XXV9"/>
<dbReference type="EMBL" id="VHQG01000001">
    <property type="protein sequence ID" value="TPW77734.1"/>
    <property type="molecule type" value="Genomic_DNA"/>
</dbReference>
<evidence type="ECO:0000256" key="1">
    <source>
        <dbReference type="ARBA" id="ARBA00022729"/>
    </source>
</evidence>
<keyword evidence="1 2" id="KW-0732">Signal</keyword>
<sequence length="668" mass="69723">MSSPFLSDALVRPRRRVAAVLTCAALATSVALGGLVAAVPAHAADAVTSSGIVLGVGADESQRIVTWYTSADTAQSVQLAPTSQLVNGEFPASATLFSATGSTNIATSGGFNRHATVSGLKENTAYSYRVGSADGGWSKAYAFKTQSFDGDYDFLFFGDPQIGSSGDAVKDGAGWADTLNVATAANPNAELLVSGGDQVETANTESQWDQFLAPDQLRQVPWAATIGNHDVGGKAYDQHFSTPNTDRSAAYYKGGTAGTGTESGGDYWYIYKDTLFIDLNSNSYVSNNANGSGGDAAHIAYVTDVIQKHQAEAKYTVLVYHHSIYSAADHAKDADNKVRRVDFPTTFSKLGVDLVLQGHDHVYTRSYEIKNGIKANPAEQPNQNEVFPGPGGVIYVTANSASGSKYYDITTPDNSGTSGAGNGPDALNPQNYWYNSVQNQEHVRNYTKVSVQKDQLVVQTMRSGTCDAPNAAVERGNVKWCGPDNGASAAKGVGSIVDSVTIHKAHGTGQDIQVTVPDAAPGEFGWTIDGRNGLVDLGTASTDVNSDFFAAKGSINPIAVSDSRRALSPWSISASVGDFRDGTKTFSGKYLGWTPKLVQPGAGAVAGAAIKSGYDGGDGLSVARNLAAAAQGHDRGTAKLGADLDLKIPGSTGKGSYRATLTITALSS</sequence>
<gene>
    <name evidence="5" type="ORF">FJ657_03525</name>
</gene>